<evidence type="ECO:0000313" key="5">
    <source>
        <dbReference type="Proteomes" id="UP000276888"/>
    </source>
</evidence>
<evidence type="ECO:0000256" key="1">
    <source>
        <dbReference type="ARBA" id="ARBA00006484"/>
    </source>
</evidence>
<dbReference type="InterPro" id="IPR051122">
    <property type="entry name" value="SDR_DHRS6-like"/>
</dbReference>
<proteinExistence type="inferred from homology"/>
<reference evidence="4 5" key="1">
    <citation type="submission" date="2018-08" db="EMBL/GenBank/DDBJ databases">
        <title>Microbacterium lemovicicum sp. nov., a bacterium isolated from a natural uranium-rich soil.</title>
        <authorList>
            <person name="ORTET P."/>
        </authorList>
    </citation>
    <scope>NUCLEOTIDE SEQUENCE [LARGE SCALE GENOMIC DNA]</scope>
    <source>
        <strain evidence="4 5">Viu22</strain>
    </source>
</reference>
<dbReference type="AlphaFoldDB" id="A0A3S9WCS8"/>
<dbReference type="InterPro" id="IPR036291">
    <property type="entry name" value="NAD(P)-bd_dom_sf"/>
</dbReference>
<dbReference type="Proteomes" id="UP000276888">
    <property type="component" value="Chromosome"/>
</dbReference>
<evidence type="ECO:0000256" key="2">
    <source>
        <dbReference type="ARBA" id="ARBA00023002"/>
    </source>
</evidence>
<name>A0A3S9WCS8_9MICO</name>
<sequence length="202" mass="21076">MNPLDLTGRTALVIRAGGDLGRAGARMLAERGARVVVTDGDGEALEAGFGHDDRFTLRTACACDADALGAVALEFPEVEVLVHCASASPRDTGECWEAIRIFAPAMTARGRGSIIAVGRAADDEPDALTNLTALDRLVGRLAPDLQEHGVRVNTLRPDDQGLDDALAFLASDRSCHVTGSSLEIDGGWSAMTSLTVPAAPRA</sequence>
<comment type="similarity">
    <text evidence="1">Belongs to the short-chain dehydrogenases/reductases (SDR) family.</text>
</comment>
<dbReference type="PANTHER" id="PTHR43477">
    <property type="entry name" value="DIHYDROANTICAPSIN 7-DEHYDROGENASE"/>
    <property type="match status" value="1"/>
</dbReference>
<dbReference type="OrthoDB" id="286404at2"/>
<dbReference type="KEGG" id="mlv:CVS47_02498"/>
<keyword evidence="5" id="KW-1185">Reference proteome</keyword>
<dbReference type="Gene3D" id="3.40.50.720">
    <property type="entry name" value="NAD(P)-binding Rossmann-like Domain"/>
    <property type="match status" value="2"/>
</dbReference>
<dbReference type="EC" id="1.1.1.100" evidence="4"/>
<accession>A0A3S9WCS8</accession>
<keyword evidence="2 4" id="KW-0560">Oxidoreductase</keyword>
<evidence type="ECO:0000256" key="3">
    <source>
        <dbReference type="ARBA" id="ARBA00023027"/>
    </source>
</evidence>
<evidence type="ECO:0000313" key="4">
    <source>
        <dbReference type="EMBL" id="AZS37851.1"/>
    </source>
</evidence>
<gene>
    <name evidence="4" type="primary">fabG_5</name>
    <name evidence="4" type="ORF">CVS47_02498</name>
</gene>
<dbReference type="SUPFAM" id="SSF51735">
    <property type="entry name" value="NAD(P)-binding Rossmann-fold domains"/>
    <property type="match status" value="1"/>
</dbReference>
<organism evidence="4 5">
    <name type="scientific">Microbacterium lemovicicum</name>
    <dbReference type="NCBI Taxonomy" id="1072463"/>
    <lineage>
        <taxon>Bacteria</taxon>
        <taxon>Bacillati</taxon>
        <taxon>Actinomycetota</taxon>
        <taxon>Actinomycetes</taxon>
        <taxon>Micrococcales</taxon>
        <taxon>Microbacteriaceae</taxon>
        <taxon>Microbacterium</taxon>
    </lineage>
</organism>
<keyword evidence="3" id="KW-0520">NAD</keyword>
<dbReference type="GO" id="GO:0004316">
    <property type="term" value="F:3-oxoacyl-[acyl-carrier-protein] reductase (NADPH) activity"/>
    <property type="evidence" value="ECO:0007669"/>
    <property type="project" value="UniProtKB-EC"/>
</dbReference>
<dbReference type="EMBL" id="CP031423">
    <property type="protein sequence ID" value="AZS37851.1"/>
    <property type="molecule type" value="Genomic_DNA"/>
</dbReference>
<dbReference type="RefSeq" id="WP_127096355.1">
    <property type="nucleotide sequence ID" value="NZ_CP031423.1"/>
</dbReference>
<dbReference type="PANTHER" id="PTHR43477:SF4">
    <property type="entry name" value="DEHYDROGENASE_REDUCTASE SDR FAMILY MEMBER 6"/>
    <property type="match status" value="1"/>
</dbReference>
<protein>
    <submittedName>
        <fullName evidence="4">3-oxoacyl-[acyl-carrier-protein] reductase FabG</fullName>
        <ecNumber evidence="4">1.1.1.100</ecNumber>
    </submittedName>
</protein>